<protein>
    <submittedName>
        <fullName evidence="1">Uncharacterized protein</fullName>
    </submittedName>
</protein>
<reference evidence="2" key="1">
    <citation type="journal article" date="2018" name="BMC Genomics">
        <title>The complete and fully assembled genome sequence of Aeromonas salmonicida subsp. pectinolytica and its comparative analysis with other Aeromonas species: investigation of the mobilome in environmental and pathogenic strains.</title>
        <authorList>
            <person name="Pfeiffer F."/>
            <person name="Zamora-Lagos M.A."/>
            <person name="Blettinger M."/>
            <person name="Yeroslaviz A."/>
            <person name="Dahl A."/>
            <person name="Gruber S."/>
            <person name="Habermann B.H."/>
        </authorList>
    </citation>
    <scope>NUCLEOTIDE SEQUENCE [LARGE SCALE GENOMIC DNA]</scope>
    <source>
        <strain evidence="2">34mel</strain>
    </source>
</reference>
<proteinExistence type="predicted"/>
<name>A0A2D1QMD7_AERSA</name>
<sequence length="47" mass="5488">MRLSYPDKAVNTASYPVTLRKLMQVARHLFNRIESEKKAFTFEPGFV</sequence>
<dbReference type="AlphaFoldDB" id="A0A2D1QMD7"/>
<accession>A0A2D1QMD7</accession>
<evidence type="ECO:0000313" key="2">
    <source>
        <dbReference type="Proteomes" id="UP000222916"/>
    </source>
</evidence>
<dbReference type="EMBL" id="CP022426">
    <property type="protein sequence ID" value="ATP11334.1"/>
    <property type="molecule type" value="Genomic_DNA"/>
</dbReference>
<dbReference type="Proteomes" id="UP000222916">
    <property type="component" value="Chromosome"/>
</dbReference>
<organism evidence="1 2">
    <name type="scientific">Aeromonas salmonicida subsp. pectinolytica 34mel</name>
    <dbReference type="NCBI Taxonomy" id="1324960"/>
    <lineage>
        <taxon>Bacteria</taxon>
        <taxon>Pseudomonadati</taxon>
        <taxon>Pseudomonadota</taxon>
        <taxon>Gammaproteobacteria</taxon>
        <taxon>Aeromonadales</taxon>
        <taxon>Aeromonadaceae</taxon>
        <taxon>Aeromonas</taxon>
    </lineage>
</organism>
<gene>
    <name evidence="1" type="ORF">Asalp_42650</name>
</gene>
<evidence type="ECO:0000313" key="1">
    <source>
        <dbReference type="EMBL" id="ATP11334.1"/>
    </source>
</evidence>